<proteinExistence type="predicted"/>
<protein>
    <recommendedName>
        <fullName evidence="3">Phosphoglycolate phosphatase, HAD superfamily</fullName>
    </recommendedName>
</protein>
<dbReference type="InterPro" id="IPR041492">
    <property type="entry name" value="HAD_2"/>
</dbReference>
<evidence type="ECO:0000313" key="2">
    <source>
        <dbReference type="Proteomes" id="UP000215355"/>
    </source>
</evidence>
<dbReference type="Gene3D" id="3.40.50.1000">
    <property type="entry name" value="HAD superfamily/HAD-like"/>
    <property type="match status" value="1"/>
</dbReference>
<reference evidence="1 2" key="1">
    <citation type="submission" date="2017-06" db="EMBL/GenBank/DDBJ databases">
        <authorList>
            <consortium name="Pathogen Informatics"/>
        </authorList>
    </citation>
    <scope>NUCLEOTIDE SEQUENCE [LARGE SCALE GENOMIC DNA]</scope>
    <source>
        <strain evidence="1 2">NCTC12149</strain>
    </source>
</reference>
<dbReference type="RefSeq" id="WP_093100319.1">
    <property type="nucleotide sequence ID" value="NZ_DAMBSL010000010.1"/>
</dbReference>
<dbReference type="SUPFAM" id="SSF56784">
    <property type="entry name" value="HAD-like"/>
    <property type="match status" value="1"/>
</dbReference>
<accession>A0AAJ4XEB9</accession>
<evidence type="ECO:0008006" key="3">
    <source>
        <dbReference type="Google" id="ProtNLM"/>
    </source>
</evidence>
<dbReference type="InterPro" id="IPR036412">
    <property type="entry name" value="HAD-like_sf"/>
</dbReference>
<dbReference type="InterPro" id="IPR023214">
    <property type="entry name" value="HAD_sf"/>
</dbReference>
<dbReference type="Proteomes" id="UP000215355">
    <property type="component" value="Chromosome 1"/>
</dbReference>
<dbReference type="EMBL" id="LT906468">
    <property type="protein sequence ID" value="SNV56553.1"/>
    <property type="molecule type" value="Genomic_DNA"/>
</dbReference>
<sequence length="186" mass="22066">MIDFSNIPLDKKLYLFEVDDVLFPKKDYLLQIYYLFSQFVEFTEGRPISAELVNYMKDYYLEKGEDNLYNQAAKKFNFSNDYQENFERLMVNGHLPLKLFLFNEIKLLFASILENGGQIAILTKGNPALQLNKLKHLDWQGFDRNVKIYFIDELNFRNIEPFNYIASENQITQSDLIFIEDNIARL</sequence>
<dbReference type="Pfam" id="PF13419">
    <property type="entry name" value="HAD_2"/>
    <property type="match status" value="1"/>
</dbReference>
<evidence type="ECO:0000313" key="1">
    <source>
        <dbReference type="EMBL" id="SNV56553.1"/>
    </source>
</evidence>
<organism evidence="1 2">
    <name type="scientific">Sphingobacterium mizutaii</name>
    <dbReference type="NCBI Taxonomy" id="1010"/>
    <lineage>
        <taxon>Bacteria</taxon>
        <taxon>Pseudomonadati</taxon>
        <taxon>Bacteroidota</taxon>
        <taxon>Sphingobacteriia</taxon>
        <taxon>Sphingobacteriales</taxon>
        <taxon>Sphingobacteriaceae</taxon>
        <taxon>Sphingobacterium</taxon>
    </lineage>
</organism>
<dbReference type="Gene3D" id="1.10.150.520">
    <property type="match status" value="1"/>
</dbReference>
<dbReference type="KEGG" id="smiz:4412673_03306"/>
<dbReference type="AlphaFoldDB" id="A0AAJ4XEB9"/>
<gene>
    <name evidence="1" type="ORF">SAMEA4412673_03306</name>
</gene>
<name>A0AAJ4XEB9_9SPHI</name>